<feature type="compositionally biased region" description="Polar residues" evidence="1">
    <location>
        <begin position="278"/>
        <end position="291"/>
    </location>
</feature>
<evidence type="ECO:0000313" key="4">
    <source>
        <dbReference type="RefSeq" id="XP_058976608.1"/>
    </source>
</evidence>
<sequence length="409" mass="45999">MKVECEMPSKQTVQQTTAVSAIRPGGGGGVVWSREKVNQLIDLYKKNECLWNHWHESYKSKDKRNRAIEDICSTLNISKFDFGKKIHNLRNQFNTEMKKLEQRMEEAGAEGRDASIGCKWSHFEALMFLRNVIEPRPGGYQSSCNYQTPKKMRLRFDYNSAEEDVHVTVIPQNNSSSSTTSNQYSNDDTSQSQLQYEDNHGETSTEDFQNFENELNEVGTNGEGGAAVQSTLVSEETIDQKYLPTLQQQQQMQRQHFISTPRTYLQQKPKQQHAAPSHNYSTLTTNNSANETNHAGNVIHLNHENAASIIELNSSNISSAVLHSNSNNNVTTSSPSATMVNNNPVIASSSNTNHTTVTTSTPVARDQWDAFGELVATEFRNLNSDLSRKKLKRKIMQAMLEIGEEDDGL</sequence>
<dbReference type="InterPro" id="IPR006578">
    <property type="entry name" value="MADF-dom"/>
</dbReference>
<dbReference type="SMART" id="SM00595">
    <property type="entry name" value="MADF"/>
    <property type="match status" value="1"/>
</dbReference>
<dbReference type="PROSITE" id="PS51029">
    <property type="entry name" value="MADF"/>
    <property type="match status" value="1"/>
</dbReference>
<dbReference type="RefSeq" id="XP_058976608.1">
    <property type="nucleotide sequence ID" value="XM_059120625.1"/>
</dbReference>
<dbReference type="GeneID" id="131801697"/>
<feature type="region of interest" description="Disordered" evidence="1">
    <location>
        <begin position="169"/>
        <end position="206"/>
    </location>
</feature>
<proteinExistence type="predicted"/>
<evidence type="ECO:0000259" key="2">
    <source>
        <dbReference type="PROSITE" id="PS51029"/>
    </source>
</evidence>
<feature type="domain" description="MADF" evidence="2">
    <location>
        <begin position="39"/>
        <end position="134"/>
    </location>
</feature>
<feature type="region of interest" description="Disordered" evidence="1">
    <location>
        <begin position="264"/>
        <end position="291"/>
    </location>
</feature>
<organism evidence="3 4">
    <name type="scientific">Musca domestica</name>
    <name type="common">House fly</name>
    <dbReference type="NCBI Taxonomy" id="7370"/>
    <lineage>
        <taxon>Eukaryota</taxon>
        <taxon>Metazoa</taxon>
        <taxon>Ecdysozoa</taxon>
        <taxon>Arthropoda</taxon>
        <taxon>Hexapoda</taxon>
        <taxon>Insecta</taxon>
        <taxon>Pterygota</taxon>
        <taxon>Neoptera</taxon>
        <taxon>Endopterygota</taxon>
        <taxon>Diptera</taxon>
        <taxon>Brachycera</taxon>
        <taxon>Muscomorpha</taxon>
        <taxon>Muscoidea</taxon>
        <taxon>Muscidae</taxon>
        <taxon>Musca</taxon>
    </lineage>
</organism>
<dbReference type="PANTHER" id="PTHR21505">
    <property type="entry name" value="MADF DOMAIN-CONTAINING PROTEIN-RELATED"/>
    <property type="match status" value="1"/>
</dbReference>
<reference evidence="4" key="1">
    <citation type="submission" date="2025-08" db="UniProtKB">
        <authorList>
            <consortium name="RefSeq"/>
        </authorList>
    </citation>
    <scope>IDENTIFICATION</scope>
    <source>
        <strain evidence="4">Aabys</strain>
        <tissue evidence="4">Whole body</tissue>
    </source>
</reference>
<gene>
    <name evidence="4" type="primary">LOC131801697</name>
</gene>
<evidence type="ECO:0000313" key="3">
    <source>
        <dbReference type="Proteomes" id="UP001652621"/>
    </source>
</evidence>
<protein>
    <submittedName>
        <fullName evidence="4">Serum factor response D-like</fullName>
    </submittedName>
</protein>
<name>A0ABM3USU5_MUSDO</name>
<dbReference type="Proteomes" id="UP001652621">
    <property type="component" value="Unplaced"/>
</dbReference>
<dbReference type="PANTHER" id="PTHR21505:SF12">
    <property type="entry name" value="MADF DOMAIN-CONTAINING PROTEIN-RELATED"/>
    <property type="match status" value="1"/>
</dbReference>
<evidence type="ECO:0000256" key="1">
    <source>
        <dbReference type="SAM" id="MobiDB-lite"/>
    </source>
</evidence>
<feature type="compositionally biased region" description="Low complexity" evidence="1">
    <location>
        <begin position="172"/>
        <end position="190"/>
    </location>
</feature>
<accession>A0ABM3USU5</accession>
<dbReference type="Pfam" id="PF10545">
    <property type="entry name" value="MADF_DNA_bdg"/>
    <property type="match status" value="1"/>
</dbReference>
<keyword evidence="3" id="KW-1185">Reference proteome</keyword>